<dbReference type="EMBL" id="JBIENY010000030">
    <property type="protein sequence ID" value="MFG6294163.1"/>
    <property type="molecule type" value="Genomic_DNA"/>
</dbReference>
<organism evidence="1 2">
    <name type="scientific">Streptomyces rochei</name>
    <name type="common">Streptomyces parvullus</name>
    <dbReference type="NCBI Taxonomy" id="1928"/>
    <lineage>
        <taxon>Bacteria</taxon>
        <taxon>Bacillati</taxon>
        <taxon>Actinomycetota</taxon>
        <taxon>Actinomycetes</taxon>
        <taxon>Kitasatosporales</taxon>
        <taxon>Streptomycetaceae</taxon>
        <taxon>Streptomyces</taxon>
        <taxon>Streptomyces rochei group</taxon>
    </lineage>
</organism>
<name>A0ABW7DUI5_STRRO</name>
<protein>
    <submittedName>
        <fullName evidence="1">Uncharacterized protein</fullName>
    </submittedName>
</protein>
<proteinExistence type="predicted"/>
<accession>A0ABW7DUI5</accession>
<dbReference type="Proteomes" id="UP001605990">
    <property type="component" value="Unassembled WGS sequence"/>
</dbReference>
<sequence length="103" mass="11138">MHQDTLDACCRDLCILTSQLARHLRLDSSLLLHATVTTGLHKAVPLIPVTVDGPGFTSVPDGARYPHTIQPVTASLLPTDTDEALQDSAQELFTDLTNQFGLD</sequence>
<comment type="caution">
    <text evidence="1">The sequence shown here is derived from an EMBL/GenBank/DDBJ whole genome shotgun (WGS) entry which is preliminary data.</text>
</comment>
<evidence type="ECO:0000313" key="2">
    <source>
        <dbReference type="Proteomes" id="UP001605990"/>
    </source>
</evidence>
<dbReference type="RefSeq" id="WP_394392738.1">
    <property type="nucleotide sequence ID" value="NZ_JBIENY010000030.1"/>
</dbReference>
<keyword evidence="2" id="KW-1185">Reference proteome</keyword>
<reference evidence="1 2" key="1">
    <citation type="submission" date="2024-10" db="EMBL/GenBank/DDBJ databases">
        <title>Draft genome assembly of a novel steroid transforming actinomycete isolated from African clawed frog Xenopus laevis.</title>
        <authorList>
            <person name="Bragin E."/>
            <person name="Kollerov V."/>
            <person name="Donova M.V."/>
        </authorList>
    </citation>
    <scope>NUCLEOTIDE SEQUENCE [LARGE SCALE GENOMIC DNA]</scope>
    <source>
        <strain evidence="1 2">MTOC-St3</strain>
    </source>
</reference>
<evidence type="ECO:0000313" key="1">
    <source>
        <dbReference type="EMBL" id="MFG6294163.1"/>
    </source>
</evidence>
<gene>
    <name evidence="1" type="ORF">ACGU38_02145</name>
</gene>